<dbReference type="Gene3D" id="2.60.40.1080">
    <property type="match status" value="4"/>
</dbReference>
<protein>
    <recommendedName>
        <fullName evidence="1">BIG2 domain-containing protein</fullName>
    </recommendedName>
</protein>
<reference evidence="2 3" key="1">
    <citation type="submission" date="2018-10" db="EMBL/GenBank/DDBJ databases">
        <title>Sphingobacterium sp. M05W1-28.</title>
        <authorList>
            <person name="Cai H."/>
        </authorList>
    </citation>
    <scope>NUCLEOTIDE SEQUENCE [LARGE SCALE GENOMIC DNA]</scope>
    <source>
        <strain evidence="2 3">M05W1-28</strain>
    </source>
</reference>
<feature type="domain" description="BIG2" evidence="1">
    <location>
        <begin position="290"/>
        <end position="366"/>
    </location>
</feature>
<keyword evidence="3" id="KW-1185">Reference proteome</keyword>
<dbReference type="EMBL" id="RBWS01000022">
    <property type="protein sequence ID" value="RKO69150.1"/>
    <property type="molecule type" value="Genomic_DNA"/>
</dbReference>
<dbReference type="InterPro" id="IPR048734">
    <property type="entry name" value="HL_N-beta"/>
</dbReference>
<organism evidence="2 3">
    <name type="scientific">Sphingobacterium puteale</name>
    <dbReference type="NCBI Taxonomy" id="2420510"/>
    <lineage>
        <taxon>Bacteria</taxon>
        <taxon>Pseudomonadati</taxon>
        <taxon>Bacteroidota</taxon>
        <taxon>Sphingobacteriia</taxon>
        <taxon>Sphingobacteriales</taxon>
        <taxon>Sphingobacteriaceae</taxon>
        <taxon>Sphingobacterium</taxon>
    </lineage>
</organism>
<name>A0A420VS37_9SPHI</name>
<dbReference type="Pfam" id="PF21461">
    <property type="entry name" value="HL_N-beta"/>
    <property type="match status" value="1"/>
</dbReference>
<gene>
    <name evidence="2" type="ORF">D7322_23225</name>
</gene>
<dbReference type="Proteomes" id="UP000282423">
    <property type="component" value="Unassembled WGS sequence"/>
</dbReference>
<feature type="domain" description="BIG2" evidence="1">
    <location>
        <begin position="123"/>
        <end position="204"/>
    </location>
</feature>
<dbReference type="OrthoDB" id="9792152at2"/>
<evidence type="ECO:0000259" key="1">
    <source>
        <dbReference type="SMART" id="SM00635"/>
    </source>
</evidence>
<evidence type="ECO:0000313" key="2">
    <source>
        <dbReference type="EMBL" id="RKO69150.1"/>
    </source>
</evidence>
<dbReference type="PROSITE" id="PS51257">
    <property type="entry name" value="PROKAR_LIPOPROTEIN"/>
    <property type="match status" value="1"/>
</dbReference>
<dbReference type="InterPro" id="IPR003343">
    <property type="entry name" value="Big_2"/>
</dbReference>
<feature type="domain" description="BIG2" evidence="1">
    <location>
        <begin position="38"/>
        <end position="114"/>
    </location>
</feature>
<dbReference type="SUPFAM" id="SSF49373">
    <property type="entry name" value="Invasin/intimin cell-adhesion fragments"/>
    <property type="match status" value="4"/>
</dbReference>
<evidence type="ECO:0000313" key="3">
    <source>
        <dbReference type="Proteomes" id="UP000282423"/>
    </source>
</evidence>
<dbReference type="PANTHER" id="PTHR23019">
    <property type="entry name" value="NUCLEAR PORE MEMBRANE GLYCOPROTEIN GP210-RELATED"/>
    <property type="match status" value="1"/>
</dbReference>
<accession>A0A420VS37</accession>
<sequence>MMRLHMRSNLIRLYLKLIILQVILLFMACGRDDILPSRINNITFRNDTLSLVVGKSERLFVDHTPGDIKDSDYIWSTADPKVATVENGIVYGHRVGETEVTVSVRGQNVNAKALIRILPVSLAALKLQVSKTTLAPEEEVEITYIIEPTDLSDTDPLEIEWNSSDNQVCTVNGGKLKAVGIGTAKVTAEIKGTAIKGELTIYVQPVPIGSIELSPAQAELHVGKELSLHVKVLPVNADNKTLVWSSSNPQVATVTGGVVKGVKVGTTTIKVATMDGEKSAFCTVTVKSVTVDHIILSAHSLVMVAGQQRQIIATVVPEEAKERNITWVSSDNSIATVDAHGQVTGKKPGTAIINAISVANPQIYASCNLAVMNPEDQVFTVLSNRGRVAENGYISSDVNTLFENGSSEPVRLISFEILSQGGELIVSDYQTRIIATGMQQRHQAQVKKVYRPYVRYIFELKGKRYERRLDI</sequence>
<proteinExistence type="predicted"/>
<dbReference type="Pfam" id="PF02368">
    <property type="entry name" value="Big_2"/>
    <property type="match status" value="2"/>
</dbReference>
<feature type="domain" description="BIG2" evidence="1">
    <location>
        <begin position="207"/>
        <end position="283"/>
    </location>
</feature>
<dbReference type="InterPro" id="IPR008964">
    <property type="entry name" value="Invasin/intimin_cell_adhesion"/>
</dbReference>
<comment type="caution">
    <text evidence="2">The sequence shown here is derived from an EMBL/GenBank/DDBJ whole genome shotgun (WGS) entry which is preliminary data.</text>
</comment>
<dbReference type="InterPro" id="IPR045197">
    <property type="entry name" value="NUP210-like"/>
</dbReference>
<dbReference type="AlphaFoldDB" id="A0A420VS37"/>
<dbReference type="SMART" id="SM00635">
    <property type="entry name" value="BID_2"/>
    <property type="match status" value="4"/>
</dbReference>
<dbReference type="PANTHER" id="PTHR23019:SF0">
    <property type="entry name" value="NUCLEAR PORE MEMBRANE GLYCOPROTEIN 210"/>
    <property type="match status" value="1"/>
</dbReference>